<keyword evidence="2 7" id="KW-0812">Transmembrane</keyword>
<feature type="domain" description="ABC transmembrane type-1" evidence="9">
    <location>
        <begin position="48"/>
        <end position="318"/>
    </location>
</feature>
<keyword evidence="3" id="KW-0547">Nucleotide-binding</keyword>
<comment type="caution">
    <text evidence="10">The sequence shown here is derived from an EMBL/GenBank/DDBJ whole genome shotgun (WGS) entry which is preliminary data.</text>
</comment>
<dbReference type="PROSITE" id="PS50929">
    <property type="entry name" value="ABC_TM1F"/>
    <property type="match status" value="1"/>
</dbReference>
<dbReference type="GO" id="GO:0015421">
    <property type="term" value="F:ABC-type oligopeptide transporter activity"/>
    <property type="evidence" value="ECO:0007669"/>
    <property type="project" value="TreeGrafter"/>
</dbReference>
<dbReference type="InterPro" id="IPR011527">
    <property type="entry name" value="ABC1_TM_dom"/>
</dbReference>
<evidence type="ECO:0000256" key="7">
    <source>
        <dbReference type="SAM" id="Phobius"/>
    </source>
</evidence>
<dbReference type="RefSeq" id="WP_119366506.1">
    <property type="nucleotide sequence ID" value="NZ_QXDJ01000002.1"/>
</dbReference>
<dbReference type="Proteomes" id="UP000265930">
    <property type="component" value="Unassembled WGS sequence"/>
</dbReference>
<name>A0A399IR39_9CLOT</name>
<dbReference type="PROSITE" id="PS00211">
    <property type="entry name" value="ABC_TRANSPORTER_1"/>
    <property type="match status" value="1"/>
</dbReference>
<dbReference type="PANTHER" id="PTHR43394">
    <property type="entry name" value="ATP-DEPENDENT PERMEASE MDL1, MITOCHONDRIAL"/>
    <property type="match status" value="1"/>
</dbReference>
<keyword evidence="4 10" id="KW-0067">ATP-binding</keyword>
<dbReference type="InterPro" id="IPR003593">
    <property type="entry name" value="AAA+_ATPase"/>
</dbReference>
<accession>A0A399IR39</accession>
<evidence type="ECO:0000256" key="4">
    <source>
        <dbReference type="ARBA" id="ARBA00022840"/>
    </source>
</evidence>
<evidence type="ECO:0000313" key="11">
    <source>
        <dbReference type="Proteomes" id="UP000265930"/>
    </source>
</evidence>
<dbReference type="InterPro" id="IPR003439">
    <property type="entry name" value="ABC_transporter-like_ATP-bd"/>
</dbReference>
<dbReference type="InterPro" id="IPR017871">
    <property type="entry name" value="ABC_transporter-like_CS"/>
</dbReference>
<proteinExistence type="predicted"/>
<evidence type="ECO:0000256" key="3">
    <source>
        <dbReference type="ARBA" id="ARBA00022741"/>
    </source>
</evidence>
<dbReference type="EMBL" id="QXDJ01000002">
    <property type="protein sequence ID" value="RII35485.1"/>
    <property type="molecule type" value="Genomic_DNA"/>
</dbReference>
<evidence type="ECO:0000256" key="5">
    <source>
        <dbReference type="ARBA" id="ARBA00022989"/>
    </source>
</evidence>
<feature type="transmembrane region" description="Helical" evidence="7">
    <location>
        <begin position="26"/>
        <end position="46"/>
    </location>
</feature>
<feature type="transmembrane region" description="Helical" evidence="7">
    <location>
        <begin position="66"/>
        <end position="88"/>
    </location>
</feature>
<dbReference type="Gene3D" id="3.40.50.300">
    <property type="entry name" value="P-loop containing nucleotide triphosphate hydrolases"/>
    <property type="match status" value="1"/>
</dbReference>
<dbReference type="PANTHER" id="PTHR43394:SF1">
    <property type="entry name" value="ATP-BINDING CASSETTE SUB-FAMILY B MEMBER 10, MITOCHONDRIAL"/>
    <property type="match status" value="1"/>
</dbReference>
<dbReference type="Gene3D" id="1.20.1560.10">
    <property type="entry name" value="ABC transporter type 1, transmembrane domain"/>
    <property type="match status" value="1"/>
</dbReference>
<dbReference type="GO" id="GO:0005886">
    <property type="term" value="C:plasma membrane"/>
    <property type="evidence" value="ECO:0007669"/>
    <property type="project" value="UniProtKB-SubCell"/>
</dbReference>
<comment type="subcellular location">
    <subcellularLocation>
        <location evidence="1">Cell membrane</location>
        <topology evidence="1">Multi-pass membrane protein</topology>
    </subcellularLocation>
</comment>
<dbReference type="InterPro" id="IPR027417">
    <property type="entry name" value="P-loop_NTPase"/>
</dbReference>
<evidence type="ECO:0000256" key="6">
    <source>
        <dbReference type="ARBA" id="ARBA00023136"/>
    </source>
</evidence>
<keyword evidence="5 7" id="KW-1133">Transmembrane helix</keyword>
<dbReference type="SMART" id="SM00382">
    <property type="entry name" value="AAA"/>
    <property type="match status" value="1"/>
</dbReference>
<feature type="domain" description="ABC transporter" evidence="8">
    <location>
        <begin position="352"/>
        <end position="592"/>
    </location>
</feature>
<dbReference type="SUPFAM" id="SSF52540">
    <property type="entry name" value="P-loop containing nucleoside triphosphate hydrolases"/>
    <property type="match status" value="1"/>
</dbReference>
<feature type="transmembrane region" description="Helical" evidence="7">
    <location>
        <begin position="273"/>
        <end position="296"/>
    </location>
</feature>
<dbReference type="GO" id="GO:0005524">
    <property type="term" value="F:ATP binding"/>
    <property type="evidence" value="ECO:0007669"/>
    <property type="project" value="UniProtKB-KW"/>
</dbReference>
<dbReference type="InterPro" id="IPR036640">
    <property type="entry name" value="ABC1_TM_sf"/>
</dbReference>
<evidence type="ECO:0000259" key="8">
    <source>
        <dbReference type="PROSITE" id="PS50893"/>
    </source>
</evidence>
<keyword evidence="6 7" id="KW-0472">Membrane</keyword>
<organism evidence="10 11">
    <name type="scientific">Clostridium chromiireducens</name>
    <dbReference type="NCBI Taxonomy" id="225345"/>
    <lineage>
        <taxon>Bacteria</taxon>
        <taxon>Bacillati</taxon>
        <taxon>Bacillota</taxon>
        <taxon>Clostridia</taxon>
        <taxon>Eubacteriales</taxon>
        <taxon>Clostridiaceae</taxon>
        <taxon>Clostridium</taxon>
    </lineage>
</organism>
<dbReference type="AlphaFoldDB" id="A0A399IR39"/>
<dbReference type="SUPFAM" id="SSF90123">
    <property type="entry name" value="ABC transporter transmembrane region"/>
    <property type="match status" value="1"/>
</dbReference>
<gene>
    <name evidence="10" type="ORF">D2A34_09855</name>
</gene>
<sequence length="599" mass="69001">MIKQSFKRVIQNNLFILKYAFKYTPLYLITSCLYPFLGAIVVFFEHTYCIKYLTDTIQYKGPFSDVVTYISVISVIVALKILFGIFYTQYIELNSKEKLHKNIQMELFQKAAQIDLSCYDNPEYYNEFVWSISEATNRVDKTIEYLYKFCESMGVILTTGTLFLLFNKMGLIFVTMSFVLILLTDIEINKLGFKMDVELKPKQRKRSYINRVFYLTDYAKEIRLNNITPKLKMDFNDTNNDILNTINKYSKKQLILGFLNDYIFNSFILDGLYMIYLLFIAVVKQSISAGTVIALLSSARRMKSNLKGISNLIPQFQQNSLYIEKMRAFLDYKEVIKNIDNAKSVPKEPSLLELKNVSFAYSEKSGEILKNISINIRPYEKIAFVGYNGAGKTTLTKLLMRLYDVSKGEILLNNVNIKNYELESYRNSFGTVFQDYQIFAANIAENVIMDEVTNNEKDIIINALENSGFTDKLTSYKNGICTPLTREFEENGVNISGGEAQKIAIARVFAKPCQIIILDEPSSALDPISEYNLNQTMLEAAANKTVIFISHRLSSARMADRIYMLEKGEIIEQGSHEELMNFDGKYAEMFNLQAEKYKF</sequence>
<evidence type="ECO:0000256" key="2">
    <source>
        <dbReference type="ARBA" id="ARBA00022692"/>
    </source>
</evidence>
<dbReference type="PROSITE" id="PS50893">
    <property type="entry name" value="ABC_TRANSPORTER_2"/>
    <property type="match status" value="1"/>
</dbReference>
<evidence type="ECO:0000256" key="1">
    <source>
        <dbReference type="ARBA" id="ARBA00004651"/>
    </source>
</evidence>
<dbReference type="Pfam" id="PF00005">
    <property type="entry name" value="ABC_tran"/>
    <property type="match status" value="1"/>
</dbReference>
<protein>
    <submittedName>
        <fullName evidence="10">ABC transporter ATP-binding protein</fullName>
    </submittedName>
</protein>
<dbReference type="GO" id="GO:0016887">
    <property type="term" value="F:ATP hydrolysis activity"/>
    <property type="evidence" value="ECO:0007669"/>
    <property type="project" value="InterPro"/>
</dbReference>
<dbReference type="InterPro" id="IPR039421">
    <property type="entry name" value="Type_1_exporter"/>
</dbReference>
<feature type="transmembrane region" description="Helical" evidence="7">
    <location>
        <begin position="162"/>
        <end position="183"/>
    </location>
</feature>
<evidence type="ECO:0000259" key="9">
    <source>
        <dbReference type="PROSITE" id="PS50929"/>
    </source>
</evidence>
<evidence type="ECO:0000313" key="10">
    <source>
        <dbReference type="EMBL" id="RII35485.1"/>
    </source>
</evidence>
<reference evidence="10 11" key="1">
    <citation type="submission" date="2018-08" db="EMBL/GenBank/DDBJ databases">
        <title>Genome of Clostridium chromiireducens C1, DSM12136.</title>
        <authorList>
            <person name="Xing M."/>
            <person name="Wei Y."/>
            <person name="Ang E.L."/>
            <person name="Zhao H."/>
            <person name="Zhang Y."/>
        </authorList>
    </citation>
    <scope>NUCLEOTIDE SEQUENCE [LARGE SCALE GENOMIC DNA]</scope>
    <source>
        <strain evidence="10 11">C1</strain>
    </source>
</reference>